<protein>
    <recommendedName>
        <fullName evidence="3">histidine kinase</fullName>
        <ecNumber evidence="3">2.7.13.3</ecNumber>
    </recommendedName>
</protein>
<dbReference type="InterPro" id="IPR008207">
    <property type="entry name" value="Sig_transdc_His_kin_Hpt_dom"/>
</dbReference>
<dbReference type="Pfam" id="PF00072">
    <property type="entry name" value="Response_reg"/>
    <property type="match status" value="1"/>
</dbReference>
<dbReference type="PATRIC" id="fig|1560201.3.peg.211"/>
<dbReference type="EMBL" id="JRXE01000001">
    <property type="protein sequence ID" value="KOC92912.1"/>
    <property type="molecule type" value="Genomic_DNA"/>
</dbReference>
<sequence length="1047" mass="116782">MESAAMKWLRMLAAFCLLISVSAPAAYHAISSISLPGAMMPAAEMRPWQGKLLRVGIIDDHSTPWNIAVGNDLYGINADYLALISHSSGIQFTIVGYPDWPALLAALQQGQLDLLFGVPQYPLPAGLHATQPWYSSPLRIYRNRNNQRPVMFNTQGARIAIGQQTLKQVNADFARQHQFQILDSDLQALYTLLNQQTDYVVADETSAGFLLNQLQQGQIYQLESPMEPGQLNLQAVSNNSTLVAALDSTLRQLPMDVVNEIQGRWNSQLPRYFDTNTARLTQLERQWIEQHPVIEYAALADDYPWSYRTANGSASGYSVELLNAIGQNTGLRFQPRWVDNSQQAASLLTQPRPMLQLMLPLTGNDNMQGNSLPVWRALWGVYIAHSAHSILSWQDLQGMRIGVRRGDIAAELVPDSMNVIPFDNSKALYDALANGQLDALVDNVLSARWLIQARYKEKIHLAFAASDTAWPIAMGVSAGQPLLRSILNKGLQQIPPDTQQRMRENWSNNPQLANGDGDNMRPISRFLFIAALFAIAFLLLLLLRRYIQQRRELRQRRQLEQQREEAERANQMKSQFLATVSHELRTPMQAILGLLEVELANQPQAGNLAVIHSSAASLMTLLNDLQDHAKIESNTFTLHPRAVDLQQWLTQLADFYHPLLREDGPELQVSALTPLPQTVMLDCERLQQVANNLIGNAIKFTRHGTIRLTLAQTDAAQLCLQVSDSGSGIAANEQSRLFEPWYQTPSGKALSIQGSGLGLSICREIINRMGGSIELHSLPGQGTTVTVRLPLVTADIDSLAIAPPAAAESDTLPLNRLRVAIVDDHPTNLLVMQQQLAHFGVIAQTFDNGTDLLRASSQPPFDLVFIDYNMPRPDGSTVARILRRRYRHHPQPPTLVLCSADAQSATPDYADAFLLKPVSLADIAAQLHRHVQQPFDDLDARIQRLANHQPEFVVRIVATLSTVLANDRQALAEALRQQHWQQAEQIAHRLKGSWLLLGYQQGEELCQQIIEQAKQHTTDTPEWNLLISLTENLLKKLEDYGASTQSH</sequence>
<dbReference type="STRING" id="1560201.NG42_00980"/>
<evidence type="ECO:0000256" key="17">
    <source>
        <dbReference type="SAM" id="Phobius"/>
    </source>
</evidence>
<dbReference type="Gene3D" id="3.30.565.10">
    <property type="entry name" value="Histidine kinase-like ATPase, C-terminal domain"/>
    <property type="match status" value="1"/>
</dbReference>
<evidence type="ECO:0000313" key="24">
    <source>
        <dbReference type="Proteomes" id="UP000036851"/>
    </source>
</evidence>
<dbReference type="Proteomes" id="UP000037088">
    <property type="component" value="Unassembled WGS sequence"/>
</dbReference>
<dbReference type="EC" id="2.7.13.3" evidence="3"/>
<evidence type="ECO:0000256" key="9">
    <source>
        <dbReference type="ARBA" id="ARBA00022777"/>
    </source>
</evidence>
<feature type="signal peptide" evidence="18">
    <location>
        <begin position="1"/>
        <end position="25"/>
    </location>
</feature>
<keyword evidence="12" id="KW-0902">Two-component regulatory system</keyword>
<dbReference type="PROSITE" id="PS50894">
    <property type="entry name" value="HPT"/>
    <property type="match status" value="1"/>
</dbReference>
<keyword evidence="16" id="KW-0175">Coiled coil</keyword>
<evidence type="ECO:0000313" key="25">
    <source>
        <dbReference type="Proteomes" id="UP000037088"/>
    </source>
</evidence>
<dbReference type="CDD" id="cd00082">
    <property type="entry name" value="HisKA"/>
    <property type="match status" value="1"/>
</dbReference>
<evidence type="ECO:0000256" key="7">
    <source>
        <dbReference type="ARBA" id="ARBA00022679"/>
    </source>
</evidence>
<dbReference type="InterPro" id="IPR001638">
    <property type="entry name" value="Solute-binding_3/MltF_N"/>
</dbReference>
<feature type="domain" description="Response regulatory" evidence="20">
    <location>
        <begin position="818"/>
        <end position="931"/>
    </location>
</feature>
<evidence type="ECO:0000256" key="15">
    <source>
        <dbReference type="PROSITE-ProRule" id="PRU00169"/>
    </source>
</evidence>
<accession>A0A0L7TC24</accession>
<evidence type="ECO:0000256" key="6">
    <source>
        <dbReference type="ARBA" id="ARBA00022553"/>
    </source>
</evidence>
<dbReference type="Pfam" id="PF01627">
    <property type="entry name" value="Hpt"/>
    <property type="match status" value="1"/>
</dbReference>
<dbReference type="Gene3D" id="3.40.50.2300">
    <property type="match status" value="1"/>
</dbReference>
<evidence type="ECO:0000256" key="3">
    <source>
        <dbReference type="ARBA" id="ARBA00012438"/>
    </source>
</evidence>
<dbReference type="Gene3D" id="3.40.190.10">
    <property type="entry name" value="Periplasmic binding protein-like II"/>
    <property type="match status" value="4"/>
</dbReference>
<dbReference type="PROSITE" id="PS50109">
    <property type="entry name" value="HIS_KIN"/>
    <property type="match status" value="1"/>
</dbReference>
<dbReference type="CDD" id="cd17546">
    <property type="entry name" value="REC_hyHK_CKI1_RcsC-like"/>
    <property type="match status" value="1"/>
</dbReference>
<feature type="coiled-coil region" evidence="16">
    <location>
        <begin position="543"/>
        <end position="579"/>
    </location>
</feature>
<dbReference type="SMART" id="SM00448">
    <property type="entry name" value="REC"/>
    <property type="match status" value="1"/>
</dbReference>
<evidence type="ECO:0000256" key="5">
    <source>
        <dbReference type="ARBA" id="ARBA00022519"/>
    </source>
</evidence>
<dbReference type="InterPro" id="IPR036641">
    <property type="entry name" value="HPT_dom_sf"/>
</dbReference>
<keyword evidence="11 17" id="KW-1133">Transmembrane helix</keyword>
<gene>
    <name evidence="22" type="ORF">NG42_00980</name>
    <name evidence="23" type="ORF">NG43_00190</name>
</gene>
<evidence type="ECO:0000256" key="2">
    <source>
        <dbReference type="ARBA" id="ARBA00004429"/>
    </source>
</evidence>
<evidence type="ECO:0000259" key="20">
    <source>
        <dbReference type="PROSITE" id="PS50110"/>
    </source>
</evidence>
<dbReference type="Gene3D" id="1.10.287.130">
    <property type="match status" value="1"/>
</dbReference>
<dbReference type="GO" id="GO:0005886">
    <property type="term" value="C:plasma membrane"/>
    <property type="evidence" value="ECO:0007669"/>
    <property type="project" value="UniProtKB-SubCell"/>
</dbReference>
<evidence type="ECO:0000256" key="16">
    <source>
        <dbReference type="SAM" id="Coils"/>
    </source>
</evidence>
<dbReference type="OrthoDB" id="9770795at2"/>
<name>A0A0L7TC24_9GAMM</name>
<feature type="domain" description="HPt" evidence="21">
    <location>
        <begin position="949"/>
        <end position="1044"/>
    </location>
</feature>
<evidence type="ECO:0000256" key="10">
    <source>
        <dbReference type="ARBA" id="ARBA00022840"/>
    </source>
</evidence>
<evidence type="ECO:0000313" key="23">
    <source>
        <dbReference type="EMBL" id="KOC95174.1"/>
    </source>
</evidence>
<dbReference type="GO" id="GO:0000155">
    <property type="term" value="F:phosphorelay sensor kinase activity"/>
    <property type="evidence" value="ECO:0007669"/>
    <property type="project" value="InterPro"/>
</dbReference>
<evidence type="ECO:0000313" key="22">
    <source>
        <dbReference type="EMBL" id="KOC92912.1"/>
    </source>
</evidence>
<feature type="domain" description="Histidine kinase" evidence="19">
    <location>
        <begin position="579"/>
        <end position="793"/>
    </location>
</feature>
<dbReference type="AlphaFoldDB" id="A0A0L7TC24"/>
<evidence type="ECO:0000259" key="19">
    <source>
        <dbReference type="PROSITE" id="PS50109"/>
    </source>
</evidence>
<dbReference type="RefSeq" id="WP_052896851.1">
    <property type="nucleotide sequence ID" value="NZ_JRXE01000001.1"/>
</dbReference>
<feature type="modified residue" description="Phosphohistidine" evidence="14">
    <location>
        <position position="988"/>
    </location>
</feature>
<dbReference type="SMART" id="SM00062">
    <property type="entry name" value="PBPb"/>
    <property type="match status" value="2"/>
</dbReference>
<evidence type="ECO:0000256" key="14">
    <source>
        <dbReference type="PROSITE-ProRule" id="PRU00110"/>
    </source>
</evidence>
<evidence type="ECO:0000256" key="13">
    <source>
        <dbReference type="ARBA" id="ARBA00023136"/>
    </source>
</evidence>
<keyword evidence="4" id="KW-1003">Cell membrane</keyword>
<dbReference type="EMBL" id="JRXF01000001">
    <property type="protein sequence ID" value="KOC95174.1"/>
    <property type="molecule type" value="Genomic_DNA"/>
</dbReference>
<keyword evidence="10" id="KW-0067">ATP-binding</keyword>
<keyword evidence="5" id="KW-0997">Cell inner membrane</keyword>
<feature type="modified residue" description="4-aspartylphosphate" evidence="15">
    <location>
        <position position="867"/>
    </location>
</feature>
<dbReference type="SUPFAM" id="SSF47384">
    <property type="entry name" value="Homodimeric domain of signal transducing histidine kinase"/>
    <property type="match status" value="1"/>
</dbReference>
<dbReference type="InterPro" id="IPR003661">
    <property type="entry name" value="HisK_dim/P_dom"/>
</dbReference>
<evidence type="ECO:0000256" key="8">
    <source>
        <dbReference type="ARBA" id="ARBA00022692"/>
    </source>
</evidence>
<evidence type="ECO:0000256" key="11">
    <source>
        <dbReference type="ARBA" id="ARBA00022989"/>
    </source>
</evidence>
<keyword evidence="13 17" id="KW-0472">Membrane</keyword>
<dbReference type="SUPFAM" id="SSF47226">
    <property type="entry name" value="Histidine-containing phosphotransfer domain, HPT domain"/>
    <property type="match status" value="1"/>
</dbReference>
<dbReference type="PRINTS" id="PR00344">
    <property type="entry name" value="BCTRLSENSOR"/>
</dbReference>
<dbReference type="CDD" id="cd00088">
    <property type="entry name" value="HPT"/>
    <property type="match status" value="1"/>
</dbReference>
<evidence type="ECO:0000256" key="4">
    <source>
        <dbReference type="ARBA" id="ARBA00022475"/>
    </source>
</evidence>
<evidence type="ECO:0000256" key="18">
    <source>
        <dbReference type="SAM" id="SignalP"/>
    </source>
</evidence>
<dbReference type="PANTHER" id="PTHR43047">
    <property type="entry name" value="TWO-COMPONENT HISTIDINE PROTEIN KINASE"/>
    <property type="match status" value="1"/>
</dbReference>
<evidence type="ECO:0000256" key="1">
    <source>
        <dbReference type="ARBA" id="ARBA00000085"/>
    </source>
</evidence>
<dbReference type="Pfam" id="PF02518">
    <property type="entry name" value="HATPase_c"/>
    <property type="match status" value="1"/>
</dbReference>
<feature type="transmembrane region" description="Helical" evidence="17">
    <location>
        <begin position="526"/>
        <end position="547"/>
    </location>
</feature>
<comment type="catalytic activity">
    <reaction evidence="1">
        <text>ATP + protein L-histidine = ADP + protein N-phospho-L-histidine.</text>
        <dbReference type="EC" id="2.7.13.3"/>
    </reaction>
</comment>
<dbReference type="CDD" id="cd16922">
    <property type="entry name" value="HATPase_EvgS-ArcB-TorS-like"/>
    <property type="match status" value="1"/>
</dbReference>
<organism evidence="22 25">
    <name type="scientific">Winslowiella iniecta</name>
    <dbReference type="NCBI Taxonomy" id="1560201"/>
    <lineage>
        <taxon>Bacteria</taxon>
        <taxon>Pseudomonadati</taxon>
        <taxon>Pseudomonadota</taxon>
        <taxon>Gammaproteobacteria</taxon>
        <taxon>Enterobacterales</taxon>
        <taxon>Erwiniaceae</taxon>
        <taxon>Winslowiella</taxon>
    </lineage>
</organism>
<dbReference type="InterPro" id="IPR001789">
    <property type="entry name" value="Sig_transdc_resp-reg_receiver"/>
</dbReference>
<dbReference type="InterPro" id="IPR036097">
    <property type="entry name" value="HisK_dim/P_sf"/>
</dbReference>
<dbReference type="SMART" id="SM00388">
    <property type="entry name" value="HisKA"/>
    <property type="match status" value="1"/>
</dbReference>
<comment type="caution">
    <text evidence="22">The sequence shown here is derived from an EMBL/GenBank/DDBJ whole genome shotgun (WGS) entry which is preliminary data.</text>
</comment>
<keyword evidence="9" id="KW-0418">Kinase</keyword>
<dbReference type="InterPro" id="IPR004358">
    <property type="entry name" value="Sig_transdc_His_kin-like_C"/>
</dbReference>
<keyword evidence="18" id="KW-0732">Signal</keyword>
<keyword evidence="7" id="KW-0808">Transferase</keyword>
<keyword evidence="10" id="KW-0547">Nucleotide-binding</keyword>
<keyword evidence="6 15" id="KW-0597">Phosphoprotein</keyword>
<evidence type="ECO:0000259" key="21">
    <source>
        <dbReference type="PROSITE" id="PS50894"/>
    </source>
</evidence>
<dbReference type="Proteomes" id="UP000036851">
    <property type="component" value="Unassembled WGS sequence"/>
</dbReference>
<proteinExistence type="predicted"/>
<dbReference type="SUPFAM" id="SSF53850">
    <property type="entry name" value="Periplasmic binding protein-like II"/>
    <property type="match status" value="2"/>
</dbReference>
<dbReference type="Pfam" id="PF00512">
    <property type="entry name" value="HisKA"/>
    <property type="match status" value="1"/>
</dbReference>
<keyword evidence="25" id="KW-1185">Reference proteome</keyword>
<dbReference type="SUPFAM" id="SSF52172">
    <property type="entry name" value="CheY-like"/>
    <property type="match status" value="1"/>
</dbReference>
<evidence type="ECO:0000256" key="12">
    <source>
        <dbReference type="ARBA" id="ARBA00023012"/>
    </source>
</evidence>
<dbReference type="Gene3D" id="1.20.120.160">
    <property type="entry name" value="HPT domain"/>
    <property type="match status" value="1"/>
</dbReference>
<keyword evidence="8 17" id="KW-0812">Transmembrane</keyword>
<comment type="subcellular location">
    <subcellularLocation>
        <location evidence="2">Cell inner membrane</location>
        <topology evidence="2">Multi-pass membrane protein</topology>
    </subcellularLocation>
</comment>
<dbReference type="PROSITE" id="PS50110">
    <property type="entry name" value="RESPONSE_REGULATORY"/>
    <property type="match status" value="1"/>
</dbReference>
<dbReference type="SUPFAM" id="SSF55874">
    <property type="entry name" value="ATPase domain of HSP90 chaperone/DNA topoisomerase II/histidine kinase"/>
    <property type="match status" value="1"/>
</dbReference>
<feature type="chain" id="PRO_5008219487" description="histidine kinase" evidence="18">
    <location>
        <begin position="26"/>
        <end position="1047"/>
    </location>
</feature>
<dbReference type="InterPro" id="IPR005467">
    <property type="entry name" value="His_kinase_dom"/>
</dbReference>
<reference evidence="24 25" key="1">
    <citation type="journal article" date="2015" name="Int. J. Syst. Evol. Microbiol.">
        <title>Erwinia iniecta sp. nov., isolated from Russian wheat aphids (Diuraphis noxia).</title>
        <authorList>
            <person name="Campillo T."/>
            <person name="Luna E."/>
            <person name="Portier P."/>
            <person name="Fischer-Le Saux M."/>
            <person name="Lapitan N."/>
            <person name="Tisserat N.A."/>
            <person name="Leach J.E."/>
        </authorList>
    </citation>
    <scope>NUCLEOTIDE SEQUENCE [LARGE SCALE GENOMIC DNA]</scope>
    <source>
        <strain evidence="22 25">B120</strain>
        <strain evidence="23 24">B149</strain>
    </source>
</reference>
<dbReference type="SMART" id="SM00387">
    <property type="entry name" value="HATPase_c"/>
    <property type="match status" value="1"/>
</dbReference>
<dbReference type="InterPro" id="IPR036890">
    <property type="entry name" value="HATPase_C_sf"/>
</dbReference>
<dbReference type="InterPro" id="IPR003594">
    <property type="entry name" value="HATPase_dom"/>
</dbReference>
<dbReference type="PANTHER" id="PTHR43047:SF64">
    <property type="entry name" value="HISTIDINE KINASE CONTAINING CHEY-HOMOLOGOUS RECEIVER DOMAIN AND PAS DOMAIN-RELATED"/>
    <property type="match status" value="1"/>
</dbReference>
<dbReference type="InterPro" id="IPR011006">
    <property type="entry name" value="CheY-like_superfamily"/>
</dbReference>